<dbReference type="PANTHER" id="PTHR45527">
    <property type="entry name" value="NONRIBOSOMAL PEPTIDE SYNTHETASE"/>
    <property type="match status" value="1"/>
</dbReference>
<dbReference type="GO" id="GO:0003824">
    <property type="term" value="F:catalytic activity"/>
    <property type="evidence" value="ECO:0007669"/>
    <property type="project" value="InterPro"/>
</dbReference>
<dbReference type="Proteomes" id="UP000470951">
    <property type="component" value="Unassembled WGS sequence"/>
</dbReference>
<dbReference type="SUPFAM" id="SSF52777">
    <property type="entry name" value="CoA-dependent acyltransferases"/>
    <property type="match status" value="2"/>
</dbReference>
<dbReference type="Gene3D" id="3.30.559.10">
    <property type="entry name" value="Chloramphenicol acetyltransferase-like domain"/>
    <property type="match status" value="1"/>
</dbReference>
<sequence>MTRDPLDPVPAPVTSLPLSARQDWCWSWLRCYPRPYPQAPDLAAPLMWHFRGRLDVEALRQALSLMARKHETLRYTLELSGGTARLALLPDPLSLEIVPADMAERVLALPGPLATATLARTADDEHLLALHWHHLIYDQVSVELFRKELASTYRSLVESGEGPDTASPFDYRAFAQEERVTADREERIQRAASTLRDHGALEPLSKGRAGEVERAYGHMPMAVDESTTSQLLARCRTERVSLFTALAAALGVAVGRVHGRDRIIVSAHHHGRDRPGSRGALGLFANVVNLPLELDRSDRAEMLSQARAKLAEATSTVSLPFSRLCEATRGTSTSSGYLPSALSHVWLRLDGVSGWWPAAPSVTEEDWCGVRVSTRDQAVRAPQASPRHIVAPDAVGAGAALVVGMQYRGGRLVGTMKYETGHFPTEVVSAGVVAFAAEIDAIARGGRGRIPAG</sequence>
<dbReference type="AlphaFoldDB" id="A0A7K3R3T8"/>
<comment type="caution">
    <text evidence="2">The sequence shown here is derived from an EMBL/GenBank/DDBJ whole genome shotgun (WGS) entry which is preliminary data.</text>
</comment>
<dbReference type="InterPro" id="IPR001242">
    <property type="entry name" value="Condensation_dom"/>
</dbReference>
<dbReference type="GO" id="GO:0031177">
    <property type="term" value="F:phosphopantetheine binding"/>
    <property type="evidence" value="ECO:0007669"/>
    <property type="project" value="TreeGrafter"/>
</dbReference>
<dbReference type="Pfam" id="PF00668">
    <property type="entry name" value="Condensation"/>
    <property type="match status" value="1"/>
</dbReference>
<protein>
    <recommendedName>
        <fullName evidence="1">Condensation domain-containing protein</fullName>
    </recommendedName>
</protein>
<accession>A0A7K3R3T8</accession>
<dbReference type="EMBL" id="JAAGMS010000015">
    <property type="protein sequence ID" value="NEB96681.1"/>
    <property type="molecule type" value="Genomic_DNA"/>
</dbReference>
<evidence type="ECO:0000313" key="2">
    <source>
        <dbReference type="EMBL" id="NEB96681.1"/>
    </source>
</evidence>
<evidence type="ECO:0000259" key="1">
    <source>
        <dbReference type="Pfam" id="PF00668"/>
    </source>
</evidence>
<proteinExistence type="predicted"/>
<evidence type="ECO:0000313" key="3">
    <source>
        <dbReference type="Proteomes" id="UP000470951"/>
    </source>
</evidence>
<dbReference type="GO" id="GO:0008610">
    <property type="term" value="P:lipid biosynthetic process"/>
    <property type="evidence" value="ECO:0007669"/>
    <property type="project" value="UniProtKB-ARBA"/>
</dbReference>
<dbReference type="RefSeq" id="WP_164220491.1">
    <property type="nucleotide sequence ID" value="NZ_JAAGMS010000015.1"/>
</dbReference>
<dbReference type="PANTHER" id="PTHR45527:SF1">
    <property type="entry name" value="FATTY ACID SYNTHASE"/>
    <property type="match status" value="1"/>
</dbReference>
<feature type="domain" description="Condensation" evidence="1">
    <location>
        <begin position="45"/>
        <end position="331"/>
    </location>
</feature>
<gene>
    <name evidence="2" type="ORF">G3I58_01440</name>
</gene>
<dbReference type="GO" id="GO:0043041">
    <property type="term" value="P:amino acid activation for nonribosomal peptide biosynthetic process"/>
    <property type="evidence" value="ECO:0007669"/>
    <property type="project" value="TreeGrafter"/>
</dbReference>
<dbReference type="Gene3D" id="3.30.559.30">
    <property type="entry name" value="Nonribosomal peptide synthetase, condensation domain"/>
    <property type="match status" value="1"/>
</dbReference>
<name>A0A7K3R3T8_STRAQ</name>
<dbReference type="GO" id="GO:0044550">
    <property type="term" value="P:secondary metabolite biosynthetic process"/>
    <property type="evidence" value="ECO:0007669"/>
    <property type="project" value="TreeGrafter"/>
</dbReference>
<dbReference type="GO" id="GO:0005737">
    <property type="term" value="C:cytoplasm"/>
    <property type="evidence" value="ECO:0007669"/>
    <property type="project" value="TreeGrafter"/>
</dbReference>
<reference evidence="2 3" key="1">
    <citation type="submission" date="2020-01" db="EMBL/GenBank/DDBJ databases">
        <title>Insect and environment-associated Actinomycetes.</title>
        <authorList>
            <person name="Currrie C."/>
            <person name="Chevrette M."/>
            <person name="Carlson C."/>
            <person name="Stubbendieck R."/>
            <person name="Wendt-Pienkowski E."/>
        </authorList>
    </citation>
    <scope>NUCLEOTIDE SEQUENCE [LARGE SCALE GENOMIC DNA]</scope>
    <source>
        <strain evidence="2 3">SID7903</strain>
    </source>
</reference>
<organism evidence="2 3">
    <name type="scientific">Streptomyces anulatus</name>
    <name type="common">Streptomyces chrysomallus</name>
    <dbReference type="NCBI Taxonomy" id="1892"/>
    <lineage>
        <taxon>Bacteria</taxon>
        <taxon>Bacillati</taxon>
        <taxon>Actinomycetota</taxon>
        <taxon>Actinomycetes</taxon>
        <taxon>Kitasatosporales</taxon>
        <taxon>Streptomycetaceae</taxon>
        <taxon>Streptomyces</taxon>
    </lineage>
</organism>
<dbReference type="InterPro" id="IPR023213">
    <property type="entry name" value="CAT-like_dom_sf"/>
</dbReference>